<dbReference type="Gene3D" id="2.130.10.130">
    <property type="entry name" value="Integrin alpha, N-terminal"/>
    <property type="match status" value="5"/>
</dbReference>
<dbReference type="InterPro" id="IPR051171">
    <property type="entry name" value="CaCA"/>
</dbReference>
<dbReference type="GO" id="GO:0030001">
    <property type="term" value="P:metal ion transport"/>
    <property type="evidence" value="ECO:0007669"/>
    <property type="project" value="TreeGrafter"/>
</dbReference>
<dbReference type="InterPro" id="IPR038081">
    <property type="entry name" value="CalX-like_sf"/>
</dbReference>
<dbReference type="Pfam" id="PF03160">
    <property type="entry name" value="Calx-beta"/>
    <property type="match status" value="27"/>
</dbReference>
<feature type="domain" description="Calx-beta" evidence="7">
    <location>
        <begin position="1396"/>
        <end position="1492"/>
    </location>
</feature>
<dbReference type="InterPro" id="IPR013519">
    <property type="entry name" value="Int_alpha_beta-p"/>
</dbReference>
<dbReference type="InterPro" id="IPR013517">
    <property type="entry name" value="FG-GAP"/>
</dbReference>
<feature type="domain" description="Calx-beta" evidence="7">
    <location>
        <begin position="2499"/>
        <end position="2596"/>
    </location>
</feature>
<evidence type="ECO:0000256" key="5">
    <source>
        <dbReference type="ARBA" id="ARBA00023180"/>
    </source>
</evidence>
<keyword evidence="4" id="KW-0406">Ion transport</keyword>
<feature type="domain" description="Calx-beta" evidence="7">
    <location>
        <begin position="3845"/>
        <end position="3941"/>
    </location>
</feature>
<name>A0A518FLU0_9PLAN</name>
<feature type="domain" description="Calx-beta" evidence="7">
    <location>
        <begin position="2836"/>
        <end position="2932"/>
    </location>
</feature>
<feature type="domain" description="Calx-beta" evidence="7">
    <location>
        <begin position="2387"/>
        <end position="2483"/>
    </location>
</feature>
<evidence type="ECO:0000256" key="2">
    <source>
        <dbReference type="ARBA" id="ARBA00022737"/>
    </source>
</evidence>
<evidence type="ECO:0000313" key="9">
    <source>
        <dbReference type="Proteomes" id="UP000320839"/>
    </source>
</evidence>
<feature type="domain" description="Calx-beta" evidence="7">
    <location>
        <begin position="56"/>
        <end position="159"/>
    </location>
</feature>
<dbReference type="Pfam" id="PF14312">
    <property type="entry name" value="FG-GAP_2"/>
    <property type="match status" value="10"/>
</dbReference>
<reference evidence="8 9" key="1">
    <citation type="submission" date="2019-02" db="EMBL/GenBank/DDBJ databases">
        <title>Deep-cultivation of Planctomycetes and their phenomic and genomic characterization uncovers novel biology.</title>
        <authorList>
            <person name="Wiegand S."/>
            <person name="Jogler M."/>
            <person name="Boedeker C."/>
            <person name="Pinto D."/>
            <person name="Vollmers J."/>
            <person name="Rivas-Marin E."/>
            <person name="Kohn T."/>
            <person name="Peeters S.H."/>
            <person name="Heuer A."/>
            <person name="Rast P."/>
            <person name="Oberbeckmann S."/>
            <person name="Bunk B."/>
            <person name="Jeske O."/>
            <person name="Meyerdierks A."/>
            <person name="Storesund J.E."/>
            <person name="Kallscheuer N."/>
            <person name="Luecker S."/>
            <person name="Lage O.M."/>
            <person name="Pohl T."/>
            <person name="Merkel B.J."/>
            <person name="Hornburger P."/>
            <person name="Mueller R.-W."/>
            <person name="Bruemmer F."/>
            <person name="Labrenz M."/>
            <person name="Spormann A.M."/>
            <person name="Op den Camp H."/>
            <person name="Overmann J."/>
            <person name="Amann R."/>
            <person name="Jetten M.S.M."/>
            <person name="Mascher T."/>
            <person name="Medema M.H."/>
            <person name="Devos D.P."/>
            <person name="Kaster A.-K."/>
            <person name="Ovreas L."/>
            <person name="Rohde M."/>
            <person name="Galperin M.Y."/>
            <person name="Jogler C."/>
        </authorList>
    </citation>
    <scope>NUCLEOTIDE SEQUENCE [LARGE SCALE GENOMIC DNA]</scope>
    <source>
        <strain evidence="8 9">Pan153</strain>
    </source>
</reference>
<keyword evidence="4" id="KW-0813">Transport</keyword>
<protein>
    <submittedName>
        <fullName evidence="8">Calx-beta domain protein</fullName>
    </submittedName>
</protein>
<evidence type="ECO:0000259" key="7">
    <source>
        <dbReference type="SMART" id="SM00237"/>
    </source>
</evidence>
<evidence type="ECO:0000256" key="4">
    <source>
        <dbReference type="ARBA" id="ARBA00023065"/>
    </source>
</evidence>
<evidence type="ECO:0000256" key="3">
    <source>
        <dbReference type="ARBA" id="ARBA00022837"/>
    </source>
</evidence>
<feature type="domain" description="Calx-beta" evidence="7">
    <location>
        <begin position="3059"/>
        <end position="3155"/>
    </location>
</feature>
<feature type="region of interest" description="Disordered" evidence="6">
    <location>
        <begin position="4886"/>
        <end position="4907"/>
    </location>
</feature>
<dbReference type="RefSeq" id="WP_145455404.1">
    <property type="nucleotide sequence ID" value="NZ_CP036317.1"/>
</dbReference>
<organism evidence="8 9">
    <name type="scientific">Gimesia panareensis</name>
    <dbReference type="NCBI Taxonomy" id="2527978"/>
    <lineage>
        <taxon>Bacteria</taxon>
        <taxon>Pseudomonadati</taxon>
        <taxon>Planctomycetota</taxon>
        <taxon>Planctomycetia</taxon>
        <taxon>Planctomycetales</taxon>
        <taxon>Planctomycetaceae</taxon>
        <taxon>Gimesia</taxon>
    </lineage>
</organism>
<feature type="domain" description="Calx-beta" evidence="7">
    <location>
        <begin position="3624"/>
        <end position="3720"/>
    </location>
</feature>
<feature type="domain" description="Calx-beta" evidence="7">
    <location>
        <begin position="2611"/>
        <end position="2708"/>
    </location>
</feature>
<feature type="domain" description="Calx-beta" evidence="7">
    <location>
        <begin position="5063"/>
        <end position="5159"/>
    </location>
</feature>
<dbReference type="PANTHER" id="PTHR11878:SF65">
    <property type="entry name" value="NA_CA-EXCHANGE PROTEIN, ISOFORM G"/>
    <property type="match status" value="1"/>
</dbReference>
<dbReference type="OrthoDB" id="291134at2"/>
<dbReference type="InterPro" id="IPR028994">
    <property type="entry name" value="Integrin_alpha_N"/>
</dbReference>
<sequence length="5241" mass="562496">MLLTNWLRSIANRCRSPRSRKARQTRQLQRRASVLRTHAFRDSLRGIEELEDQTMLTTMISIDDVEVIEESTNRNYPTYARLTVTRTGETIQDMEHTVYVSYTTVDGTATSDSDYEETSGYFLMYSQYLDVLTQTATILVEIDIDSIPELDETFQVKLTSASGYDVVLGDDTGTVTIVDDDRNHLWISDVTVNEGAGTAAVTVSMDRFLDSFVSVDYTTADIQTATSPQDYEAASGTITFEPNSLNKTIEINIVDDGLFELDEAFYVELSNLQSDTITTKISDDRAVVTIEDNDRSFPIHYFDFEEQGVLSPPAGTSPDSDSMGFALAADGNTLIATTPYWSDPYQRQGAAFVYVRNDQGTPRNRLDDTWDYQATLLAPDGQETDYFGWSVALSGDTAVIGARQGKPDGDESSDRPGSAYVFTRSGTTWTFQQELNPSDGGFHDEFGRSVAIEGDTIMVGMDGGFISSVHRNGAVYVFNRVNDVWSETQIIDNPDSGTNERFASKIDFEGTTLVVNAYLDNDNDNNQGAVYVYNLLNGQWIFSQTLKPETPVTNGQFGFDISLENNELLIGAPARDAAGDIDGNAFLYRFDAGLNEWVLEQTLSPDDVQEDKHAFFGSSVLLQDGMMFIGSRNYDANFEFSDGALYHYWKEGSDWKLHERFSTPQDPAELGFSDYTSDIALSGGALFYFDDHSINHTGTIYSFLSPETPVIGIKDTVIAEGDDSSRLVSIEVTRTGYQPGDLNAPATVFFNTIDGTATVADGLYQAVTGSLTFAADPTAVTQTQTFTVEIAGDTIVEPDDRDFTVSLYSVTGNGVIIDGEAVITIAEDDQAIVSAEDVTVNEGDGSIVIPVTLSKPVDHDVYVYYDLSNLTTVPIDYEDQQGVLYFAAGTQSQQIEVAIADDNLTEFTEQFQLDLNFLQAGGYNVIIADEPAKVTILDNDQTVLSLEDVSFDEANPPRNYVSIKTWLSKRIDGIISATAEITNLSSTISGESELDDYYFSYGTNIKINNTREYLYITLFINNDDYVEPDEKFRISLTNIQIDGIDIEDAGIDFVLGDIEAEVAIVDDDQASLTISDTTVNEDAGTAAVTVTLDQIVEGEISVDYATVGQSAEPDTDFLSTAGTLTFAQGEQSKTIHVPIVDSNLIEGDETLLVSLSNFVNQGLAVTLDKTQGVITIKDDEQAALSINDVTVNEDAGTATLTVTLDQAVATPVSVDFATSDQTATSTEDYLTTSGTLTFNPGDLTQTITVSIVDSPAVEADERLLVNLSHIQANNANISLADAQGEILIHDDESATISIADISVDEGAGVATLTVSLDQPVEADFSIDYTTSDQSAQQSDDYQNTTGTLSFSAGEQTKTFNISLVDSDLVELDETFLVTLSNIQAAGADLSFSDDQAQVTIHDDDQAGVSVNDTVVNEGAGTVDITVSLDKPVYTSVTVDYSTTSQSASATDDYLTRTGTLTFNPGEQSKTITVAIVDSPVLEGDETFLLNLANLQSTSTEVYLADGQGEVTIHDDEQATLSIEDLQVNEDAGTATLTVTLSQASSIPVNVDYATADQSATDNYDYLSTSGTLTFNPGDLIKTITVSLVNSATPEPDETFLVNLNNIQASNANVTLADGQAQVTIRDDQTAISINDVTVDEDAGTALLTVSLNHTISENLSVDYATADQTAKQPGDYQATAGTLAFNAGELTKTISIPLVYTDAVEKTESFLVNLSNIQVTGTSVVFADAQGRVTIQDHDQASLTISDTTVNESAGTVTLTVSLDHPVETYLNLDYTTTAGPYATSPEYFEATSGTLIFLPGQTTATIEVNLVDNNYVEPEVYFYVDISNLNSGGTPVSITDSRAKVTIEDNDQDFSDRIYDFGFYQLHPYGYLNEINASEYVSNSDQFSFKAAADGDIMVSTAPFLDAPLSDQGGAYVYVRNSQGTPGFVFDDTWDFQATLLAPDAQAADHFGWSVDVSGDTAVIGALNVDSTENNGAVYIFTRSGSTWSFQQKLTPESADSNLQFGTAVSIEGNTLVVGATQDHNGTGAVHIYKRVSGVWSLFQSISNPDSFGFNAEFGSSIDIENRNLVIGAPQHDGGTGAVYVFNQIGYEPWTLKQKLSSPTPVTAGFFGISVSIENDELAIGEPGALQAGKQIGKAYLYQLASESDPWSLEQTIAFNYTFGEMRLGTQVLLQDGMLFITAADDYYFYNDQPDNAELRSGLVLQYLKDGSDWVLKNELGFDHIDYSLEFEDEPYNQFGHQIALADGALFVSAPFADDLGTDTGTIYNIHPGGPQIVINPVAVTEGDNGTKTVTVEMTRSALNPGDLSVPATVDYHTADGTAVAGVDYQSTSGTLYFSADPTALTQTQTFTVEILGDTQLEVDKYFSISQTLVLDDGRRRSLSSGRVTITNDDQAAVSITDETVNEGDGTVTLTVTLDKEVPTDVSLHYTTVADTAIRSSDYWKRSGDLTFAAGELSKTITVPLINSPYTEPDQRFYVELSDLQSDASGIIIAKTRGEVTIIDDDPALLTLGGSSYISENTTNPTLRLYLTNKVETTVSVDYATADDMATSPDDYQSISGTAVFDPLEQNYYIDIPFVDTDLVELNEKILLNLTNLQTGGSNVTLSINADHFYISNDDQASLSIGDTVVNEAAGTATVTVTLDHPVDTSITVDYATAGQTADPTSDFLTKSGTLTFAPEELTKTISFSIVDSNLVEGDETFLVNLTNLQAAGRDVTLADDQATITIQDDDQANLSIDDISVNEDAGTATLTVSLDRPVGIGVNVDYATTNASAIAGDDFVSTSGTLTIDANHLTGTITIPITDTDLVELEETFLVNLSNIQANGANIVLADSQGEVTIADDDQAALSIADVIADENSGTAIVTVSLDHPVNTSVSIDFSTADQSAIQSQDYQSTSGTVVFTPGQQTQTLTIPLIDTEILERDETFLVNLANLQASGYDVVLADDQAVVTIGEDQAAFSISDAVVDETAGTATVTVTLDKAVDTTISVDYATTDQSAISPDDYLSQSGTLTFYSGELTKTITVSIVDTDAVEGDEHLLINLFNIQSSDRNVVLGDGQGDITIRDDDLTTMSINDVTVNEDAGTATLTVSLGQIVTTAVNVDYATINNSAIAGDDFTSTSGTLTIDAGNLTGTFTIPIIDTDLVEGQEKFLVNLTNISSNNANLFFIDSQGSVTITDNDQAGISINDVTVDEIGKTASLTVSLDKQVVNAVSVFFSTADQSAVQTEDYLSRAGTITFAAGEQTKTITFSIVNTDLVELEESFLVNLSNIQANDLDVVFTDDQGKVTIRDGDQASLRIDNNTFSEDEGIASVKVSLDHPVGTVITVDYTTVDDSATSSDDFQATSGTLTFNPGEVEKYIDVPLINSAIPEFNESFHVKLSNFQTNDANVLLGHSNATILIVDNAYGISIFRENYRIPDASTLESNDITLAVELNQSISSSFTVDYSTTDLTAIQSEDYQATSGTLQFLPGETIKYITIPIISSEQVENDESFLVTLSNLQPTEDEVSIVLPQAEVTIRDNDQATINITDKTVHESDGTVDLIVTLDQPVDTSITVDYATADSNAENPTDYLSQSGTLTFAAGEVSKTITLSIVDTDDVENTESFKVNLSNIQSSGRDVRMGDSQAYVTIIDDDKAKLFIEDISANEGEGTATLTVSLDKLVDSVISVDFATVANASADETDYQTTSGTINFSHNQLTQTITIPLVNDELVEGDETFLVNLSNVQSYLNVVLGDSQAEVTIQDDDQGTVSIDDISVNENEHYVYVTISLDKEVDYSVYVDIDSADGTANSSDYAGRSTSITFRPGDHTKTVSFYIRDSDQVESDETFLVNATKINAYGRNVVAGAPGTVTIIDDDQAFASIGDVSVDEAAGTAIVAVTLSRQVDTSITLDYATADQSALHDEDYLTQSGTVTINPYQLSASFTIPVYDSSIIEGDETFLVNLSNLQTNGRNVVLIDDQAVITIRDEIPTISIHDVTVNESLGTASLTVSLDQTVPDLVTVDWSTEAQSAIDGLDFLGSSGTLTFQPGEVTQTISVPLIKSDSYEAEETFLVNLTNLQSAGMDVLFGDAQAEVTISDFTRGPDDQPVPGVIPDELSDFEFQSKILKPGTTEEEDHFGSRIATDGDTMITSTPFNAASNSIDGPATIVGGEQAAYVYVRNRNGTYNDPADDTWQYQATLSAPAGLPSDSLFGHAVAISGSTAVVADYSDNEIAPNSGALYVYRRSGYTWSLEQKIKAPGSYRNFYFGRSVAIENGTIVAGATGFDGANDDEGAVFVFERVNNVWTAIATLEAADATYGQYFGSEVAIDGRNIAVGVPGHSVAGAWYSGCVYIFSLSNGSWTQTQQILPEQERDNGNFGTSIAIDGNNLVIGATGHYTADPGSPNVFSKTGAAYIYSRVFPNNWILKQSLQPSIRAADDFGIHVDIQDDVLVVGDRAVSNLSIANGNRYIYRLDGSEWVEQQTIDGTNSLPLTEAFAIADGQILFSYPGDSDQAKHGGSILVYYDHLLAEITIQDVTITEGDDGTRLVTVQIIRRAKDQGGLIIPALIDFSTLDGTATALGGDYVAKTGTIRFDSDPVAKSQTKIITIEISGDTQLESDEEFYIELSNAIANAKIVDSTGIVTIANDDFASISIDDVTVSESDQTADLTVTLDQALSFAVSVDYSTADLAALKTEDYEFTTGTLTFNPGETTQTITIPLVDLALVEDDESFLVNLSNLQASTDFITISDTQAKVTIIDDDQAQVSINDLSVDEETGFATVTVSLDQPVDGTVTLDYATADGTALSGADYQTTSGTLTFNQNQLTQTITIPIINTNLVEDVETFLINLNNIQAGGRDVIFEDNQSEITITDSDQPAFSIDDVNVNEDAGTAVVTVTLDQPLTSDVSVDFSTADDSATSGSDYQQQSGTLTFDPGETTQTIQISIIDSGLLEPDETFLINLTNPQSSVYQPILTDAQAIVTIGDDDPGSISINDIVVDENAGTAVLTVSLDREATTAFSVDYATADGTASSGSDYQSKSGTLTFNPGDTTQTIEITLVDSDLIEADETFLVNLSNLQAAGLDVSLSDSQGQVTIHDDDQASLSVQNLTVDEDAGTAQLTISLDQALLTNITVDFETLDGTALAGSDFSTTSGTLTFNPGETTQTISLTILDDSLLEATESFFVKLSNLQQNGSPVDLGNDQAEITIWDNDQAKLSINDIEVNEDIGTASLTVSLDKALETSFTIDYQTGNDTAVVDSDYLLSSGTQRG</sequence>
<dbReference type="GO" id="GO:0007154">
    <property type="term" value="P:cell communication"/>
    <property type="evidence" value="ECO:0007669"/>
    <property type="project" value="InterPro"/>
</dbReference>
<feature type="domain" description="Calx-beta" evidence="7">
    <location>
        <begin position="821"/>
        <end position="916"/>
    </location>
</feature>
<dbReference type="Proteomes" id="UP000320839">
    <property type="component" value="Chromosome"/>
</dbReference>
<feature type="domain" description="Calx-beta" evidence="7">
    <location>
        <begin position="4841"/>
        <end position="4935"/>
    </location>
</feature>
<gene>
    <name evidence="8" type="ORF">Pan153_19710</name>
</gene>
<feature type="domain" description="Calx-beta" evidence="7">
    <location>
        <begin position="4727"/>
        <end position="4823"/>
    </location>
</feature>
<dbReference type="PROSITE" id="PS51470">
    <property type="entry name" value="FG_GAP"/>
    <property type="match status" value="2"/>
</dbReference>
<evidence type="ECO:0000256" key="1">
    <source>
        <dbReference type="ARBA" id="ARBA00022729"/>
    </source>
</evidence>
<feature type="domain" description="Calx-beta" evidence="7">
    <location>
        <begin position="2264"/>
        <end position="2373"/>
    </location>
</feature>
<dbReference type="SMART" id="SM00237">
    <property type="entry name" value="Calx_beta"/>
    <property type="match status" value="32"/>
</dbReference>
<feature type="domain" description="Calx-beta" evidence="7">
    <location>
        <begin position="1060"/>
        <end position="1156"/>
    </location>
</feature>
<dbReference type="SUPFAM" id="SSF50965">
    <property type="entry name" value="Galactose oxidase, central domain"/>
    <property type="match status" value="3"/>
</dbReference>
<dbReference type="SMART" id="SM00191">
    <property type="entry name" value="Int_alpha"/>
    <property type="match status" value="12"/>
</dbReference>
<proteinExistence type="predicted"/>
<feature type="domain" description="Calx-beta" evidence="7">
    <location>
        <begin position="3283"/>
        <end position="3379"/>
    </location>
</feature>
<dbReference type="GO" id="GO:0016020">
    <property type="term" value="C:membrane"/>
    <property type="evidence" value="ECO:0007669"/>
    <property type="project" value="InterPro"/>
</dbReference>
<feature type="domain" description="Calx-beta" evidence="7">
    <location>
        <begin position="1731"/>
        <end position="1828"/>
    </location>
</feature>
<dbReference type="InterPro" id="IPR003644">
    <property type="entry name" value="Calx_beta"/>
</dbReference>
<feature type="compositionally biased region" description="Low complexity" evidence="6">
    <location>
        <begin position="4886"/>
        <end position="4895"/>
    </location>
</feature>
<keyword evidence="2" id="KW-0677">Repeat</keyword>
<evidence type="ECO:0000256" key="6">
    <source>
        <dbReference type="SAM" id="MobiDB-lite"/>
    </source>
</evidence>
<feature type="domain" description="Calx-beta" evidence="7">
    <location>
        <begin position="2724"/>
        <end position="2820"/>
    </location>
</feature>
<dbReference type="EMBL" id="CP036317">
    <property type="protein sequence ID" value="QDV17336.1"/>
    <property type="molecule type" value="Genomic_DNA"/>
</dbReference>
<feature type="domain" description="Calx-beta" evidence="7">
    <location>
        <begin position="173"/>
        <end position="270"/>
    </location>
</feature>
<feature type="domain" description="Calx-beta" evidence="7">
    <location>
        <begin position="4494"/>
        <end position="4602"/>
    </location>
</feature>
<dbReference type="SUPFAM" id="SSF141072">
    <property type="entry name" value="CalX-like"/>
    <property type="match status" value="35"/>
</dbReference>
<dbReference type="PANTHER" id="PTHR11878">
    <property type="entry name" value="SODIUM/CALCIUM EXCHANGER"/>
    <property type="match status" value="1"/>
</dbReference>
<feature type="domain" description="Calx-beta" evidence="7">
    <location>
        <begin position="3957"/>
        <end position="4052"/>
    </location>
</feature>
<feature type="domain" description="Calx-beta" evidence="7">
    <location>
        <begin position="1283"/>
        <end position="1380"/>
    </location>
</feature>
<feature type="domain" description="Calx-beta" evidence="7">
    <location>
        <begin position="1172"/>
        <end position="1268"/>
    </location>
</feature>
<feature type="domain" description="Calx-beta" evidence="7">
    <location>
        <begin position="1507"/>
        <end position="1604"/>
    </location>
</feature>
<feature type="domain" description="Calx-beta" evidence="7">
    <location>
        <begin position="3735"/>
        <end position="3830"/>
    </location>
</feature>
<feature type="domain" description="Calx-beta" evidence="7">
    <location>
        <begin position="4615"/>
        <end position="4711"/>
    </location>
</feature>
<feature type="domain" description="Calx-beta" evidence="7">
    <location>
        <begin position="3171"/>
        <end position="3267"/>
    </location>
</feature>
<accession>A0A518FLU0</accession>
<feature type="domain" description="Calx-beta" evidence="7">
    <location>
        <begin position="2948"/>
        <end position="3043"/>
    </location>
</feature>
<feature type="domain" description="Calx-beta" evidence="7">
    <location>
        <begin position="3395"/>
        <end position="3496"/>
    </location>
</feature>
<feature type="domain" description="Calx-beta" evidence="7">
    <location>
        <begin position="3512"/>
        <end position="3608"/>
    </location>
</feature>
<keyword evidence="1" id="KW-0732">Signal</keyword>
<dbReference type="InterPro" id="IPR011043">
    <property type="entry name" value="Gal_Oxase/kelch_b-propeller"/>
</dbReference>
<evidence type="ECO:0000313" key="8">
    <source>
        <dbReference type="EMBL" id="QDV17336.1"/>
    </source>
</evidence>
<feature type="domain" description="Calx-beta" evidence="7">
    <location>
        <begin position="1620"/>
        <end position="1715"/>
    </location>
</feature>
<keyword evidence="5" id="KW-0325">Glycoprotein</keyword>
<keyword evidence="3" id="KW-0106">Calcium</keyword>
<dbReference type="Gene3D" id="2.60.40.2030">
    <property type="match status" value="34"/>
</dbReference>
<feature type="domain" description="Calx-beta" evidence="7">
    <location>
        <begin position="4951"/>
        <end position="5047"/>
    </location>
</feature>